<gene>
    <name evidence="2" type="ORF">BEMITA_LOCUS7533</name>
</gene>
<keyword evidence="1" id="KW-0812">Transmembrane</keyword>
<keyword evidence="1" id="KW-0472">Membrane</keyword>
<proteinExistence type="predicted"/>
<keyword evidence="3" id="KW-1185">Reference proteome</keyword>
<protein>
    <submittedName>
        <fullName evidence="2">Uncharacterized protein</fullName>
    </submittedName>
</protein>
<sequence>MSPTERIGYVVYFYILFAANSCWAIEMKDQSVAKEMSTVIVKLDRSAVMLGDTETQDANPSAYVHLSDKVEESKSQLGKRSLIRALLGDIPTINNTGVNIGHGNGGLYINGLPSHPDWFISRYSGLFKSFSIGPVHCRWASKSHSQEVVFKGGKVEVNGHVVCRDMSTLKSKEPYYQLAYGALWYTNLPLGKKLTEDEKNHEAKKMAEGSMGVLRQTKHLRPFSFRRSAKRLFSRILRFLGIKKRKKHH</sequence>
<keyword evidence="1" id="KW-1133">Transmembrane helix</keyword>
<dbReference type="AlphaFoldDB" id="A0A9P0C551"/>
<name>A0A9P0C551_BEMTA</name>
<dbReference type="Proteomes" id="UP001152759">
    <property type="component" value="Chromosome 4"/>
</dbReference>
<dbReference type="EMBL" id="OU963865">
    <property type="protein sequence ID" value="CAH0770685.1"/>
    <property type="molecule type" value="Genomic_DNA"/>
</dbReference>
<evidence type="ECO:0000313" key="2">
    <source>
        <dbReference type="EMBL" id="CAH0770685.1"/>
    </source>
</evidence>
<organism evidence="2 3">
    <name type="scientific">Bemisia tabaci</name>
    <name type="common">Sweetpotato whitefly</name>
    <name type="synonym">Aleurodes tabaci</name>
    <dbReference type="NCBI Taxonomy" id="7038"/>
    <lineage>
        <taxon>Eukaryota</taxon>
        <taxon>Metazoa</taxon>
        <taxon>Ecdysozoa</taxon>
        <taxon>Arthropoda</taxon>
        <taxon>Hexapoda</taxon>
        <taxon>Insecta</taxon>
        <taxon>Pterygota</taxon>
        <taxon>Neoptera</taxon>
        <taxon>Paraneoptera</taxon>
        <taxon>Hemiptera</taxon>
        <taxon>Sternorrhyncha</taxon>
        <taxon>Aleyrodoidea</taxon>
        <taxon>Aleyrodidae</taxon>
        <taxon>Aleyrodinae</taxon>
        <taxon>Bemisia</taxon>
    </lineage>
</organism>
<evidence type="ECO:0000313" key="3">
    <source>
        <dbReference type="Proteomes" id="UP001152759"/>
    </source>
</evidence>
<dbReference type="KEGG" id="btab:109044585"/>
<feature type="transmembrane region" description="Helical" evidence="1">
    <location>
        <begin position="6"/>
        <end position="25"/>
    </location>
</feature>
<reference evidence="2" key="1">
    <citation type="submission" date="2021-12" db="EMBL/GenBank/DDBJ databases">
        <authorList>
            <person name="King R."/>
        </authorList>
    </citation>
    <scope>NUCLEOTIDE SEQUENCE</scope>
</reference>
<evidence type="ECO:0000256" key="1">
    <source>
        <dbReference type="SAM" id="Phobius"/>
    </source>
</evidence>
<accession>A0A9P0C551</accession>